<evidence type="ECO:0000256" key="10">
    <source>
        <dbReference type="SAM" id="SignalP"/>
    </source>
</evidence>
<evidence type="ECO:0000256" key="6">
    <source>
        <dbReference type="ARBA" id="ARBA00023136"/>
    </source>
</evidence>
<proteinExistence type="predicted"/>
<name>A0A1J0R5I8_9TRYP</name>
<keyword evidence="3" id="KW-1003">Cell membrane</keyword>
<feature type="signal peptide" evidence="10">
    <location>
        <begin position="1"/>
        <end position="24"/>
    </location>
</feature>
<organism evidence="13">
    <name type="scientific">Trypanosoma brucei</name>
    <dbReference type="NCBI Taxonomy" id="5691"/>
    <lineage>
        <taxon>Eukaryota</taxon>
        <taxon>Discoba</taxon>
        <taxon>Euglenozoa</taxon>
        <taxon>Kinetoplastea</taxon>
        <taxon>Metakinetoplastina</taxon>
        <taxon>Trypanosomatida</taxon>
        <taxon>Trypanosomatidae</taxon>
        <taxon>Trypanosoma</taxon>
    </lineage>
</organism>
<protein>
    <submittedName>
        <fullName evidence="13">Variant surface glycoprotein 1125.226</fullName>
    </submittedName>
</protein>
<keyword evidence="7" id="KW-0325">Glycoprotein</keyword>
<reference evidence="13" key="1">
    <citation type="submission" date="2016-08" db="EMBL/GenBank/DDBJ databases">
        <title>VSG repertoire of Trypanosoma brucei EATRO 1125.</title>
        <authorList>
            <person name="Cross G.A."/>
        </authorList>
    </citation>
    <scope>NUCLEOTIDE SEQUENCE</scope>
    <source>
        <strain evidence="13">EATRO 1125</strain>
    </source>
</reference>
<dbReference type="EMBL" id="KX699111">
    <property type="protein sequence ID" value="APD73067.1"/>
    <property type="molecule type" value="Genomic_DNA"/>
</dbReference>
<accession>A0A1J0R5I8</accession>
<dbReference type="VEuPathDB" id="TriTrypDB:Tb927.1.05"/>
<dbReference type="InterPro" id="IPR025932">
    <property type="entry name" value="Trypano_VSG_B_N_dom"/>
</dbReference>
<evidence type="ECO:0000256" key="3">
    <source>
        <dbReference type="ARBA" id="ARBA00022475"/>
    </source>
</evidence>
<keyword evidence="8" id="KW-0449">Lipoprotein</keyword>
<dbReference type="InterPro" id="IPR019609">
    <property type="entry name" value="Variant_surf_glycoprt_trypan_C"/>
</dbReference>
<feature type="domain" description="Trypanosome variant surface glycoprotein C-terminal" evidence="11">
    <location>
        <begin position="405"/>
        <end position="505"/>
    </location>
</feature>
<dbReference type="Pfam" id="PF10659">
    <property type="entry name" value="Trypan_glycop_C"/>
    <property type="match status" value="1"/>
</dbReference>
<evidence type="ECO:0000256" key="5">
    <source>
        <dbReference type="ARBA" id="ARBA00022729"/>
    </source>
</evidence>
<dbReference type="Pfam" id="PF13206">
    <property type="entry name" value="VSG_B"/>
    <property type="match status" value="1"/>
</dbReference>
<evidence type="ECO:0000259" key="11">
    <source>
        <dbReference type="Pfam" id="PF10659"/>
    </source>
</evidence>
<evidence type="ECO:0000256" key="8">
    <source>
        <dbReference type="ARBA" id="ARBA00023288"/>
    </source>
</evidence>
<dbReference type="GO" id="GO:0005886">
    <property type="term" value="C:plasma membrane"/>
    <property type="evidence" value="ECO:0007669"/>
    <property type="project" value="UniProtKB-SubCell"/>
</dbReference>
<feature type="compositionally biased region" description="Basic and acidic residues" evidence="9">
    <location>
        <begin position="483"/>
        <end position="497"/>
    </location>
</feature>
<dbReference type="SUPFAM" id="SSF118251">
    <property type="entry name" value="Variant surface glycoprotein MITAT 1.2, VSG 221, C-terminal domain"/>
    <property type="match status" value="1"/>
</dbReference>
<evidence type="ECO:0000256" key="1">
    <source>
        <dbReference type="ARBA" id="ARBA00002523"/>
    </source>
</evidence>
<evidence type="ECO:0000256" key="9">
    <source>
        <dbReference type="SAM" id="MobiDB-lite"/>
    </source>
</evidence>
<feature type="region of interest" description="Disordered" evidence="9">
    <location>
        <begin position="452"/>
        <end position="505"/>
    </location>
</feature>
<evidence type="ECO:0000256" key="2">
    <source>
        <dbReference type="ARBA" id="ARBA00004609"/>
    </source>
</evidence>
<sequence>MHRDTLLLVAALALSLWAVKRVNSNSADNDNIDPFSALCALANLAKTQPAPITDDTQNKQLTLDILAANLSVGDQNLTNAVLENKDWNSLTKQEKADRPWWQDNWPLYKEAKSSRKTRNKESHALWTAVTNNEAAAKRIKYLAQEALGLFKLAQSKSKELSMTDVTVEQNLALYGTITKPAEFKPIPATKARDVTCGKSGADADNKAGSSIYLDITCLCAKHGTSTATHGKACANTCNEANLNTPPAADTNYLEQADNLLKCCQAFALHRELNEATVTSALATFIGKLKHKQGSTTKQNYVLGELDSTGAAGCTGNKASNGGKCAAYKPELFTKGKAGIPWAEHLVNTAQKLQNKYKTLSALHTIEAQLRLINATVHSYLYQNPVQVLSTTAPVVKKQLPTEAECNKHTKSEKCNDPCKWNGNATDANKKCSLDPAKAAEQQATKTVGAGAGAATTSGCARHQNQPDCESDKTGEKQNCAWRKGKEGEPEADKEKCRSSSFLLNN</sequence>
<dbReference type="Gene3D" id="4.10.110.20">
    <property type="entry name" value="Variant surface glycoprotein MITAT 1.2, VSG 221, C-terminal domain"/>
    <property type="match status" value="1"/>
</dbReference>
<keyword evidence="4" id="KW-0336">GPI-anchor</keyword>
<comment type="function">
    <text evidence="1">VSG forms a coat on the surface of the parasite. The trypanosome evades the immune response of the host by expressing a series of antigenically distinct VSGs from an estimated 1000 VSG genes.</text>
</comment>
<feature type="domain" description="Trypanosome variant surface glycoprotein B-type N-terminal" evidence="12">
    <location>
        <begin position="16"/>
        <end position="370"/>
    </location>
</feature>
<feature type="chain" id="PRO_5013198678" evidence="10">
    <location>
        <begin position="25"/>
        <end position="505"/>
    </location>
</feature>
<dbReference type="VEuPathDB" id="TriTrypDB:Tb427_000496800"/>
<evidence type="ECO:0000256" key="7">
    <source>
        <dbReference type="ARBA" id="ARBA00023180"/>
    </source>
</evidence>
<keyword evidence="5 10" id="KW-0732">Signal</keyword>
<dbReference type="GO" id="GO:0098552">
    <property type="term" value="C:side of membrane"/>
    <property type="evidence" value="ECO:0007669"/>
    <property type="project" value="UniProtKB-KW"/>
</dbReference>
<comment type="subcellular location">
    <subcellularLocation>
        <location evidence="2">Cell membrane</location>
        <topology evidence="2">Lipid-anchor</topology>
        <topology evidence="2">GPI-anchor</topology>
    </subcellularLocation>
</comment>
<evidence type="ECO:0000313" key="13">
    <source>
        <dbReference type="EMBL" id="APD73067.1"/>
    </source>
</evidence>
<dbReference type="InterPro" id="IPR027446">
    <property type="entry name" value="VSG_C_dom_sf"/>
</dbReference>
<evidence type="ECO:0000256" key="4">
    <source>
        <dbReference type="ARBA" id="ARBA00022622"/>
    </source>
</evidence>
<dbReference type="AlphaFoldDB" id="A0A1J0R5I8"/>
<evidence type="ECO:0000259" key="12">
    <source>
        <dbReference type="Pfam" id="PF13206"/>
    </source>
</evidence>
<keyword evidence="6" id="KW-0472">Membrane</keyword>